<evidence type="ECO:0000313" key="2">
    <source>
        <dbReference type="EMBL" id="RBP42978.1"/>
    </source>
</evidence>
<keyword evidence="2" id="KW-0808">Transferase</keyword>
<proteinExistence type="predicted"/>
<comment type="caution">
    <text evidence="2">The sequence shown here is derived from an EMBL/GenBank/DDBJ whole genome shotgun (WGS) entry which is preliminary data.</text>
</comment>
<dbReference type="PANTHER" id="PTHR45947">
    <property type="entry name" value="SULFOQUINOVOSYL TRANSFERASE SQD2"/>
    <property type="match status" value="1"/>
</dbReference>
<feature type="domain" description="Glycosyl transferase family 1" evidence="1">
    <location>
        <begin position="216"/>
        <end position="307"/>
    </location>
</feature>
<sequence length="335" mass="37783">MKRAEEGIETPAHPSVSGRRLRVLTWHVHGNYLYSLTQAPHDFVIPVLPGNPNGYSALGTKIPWGSNVREVPAHELRNEQLDCVIYQSRSAFERDRFDLLTPRQQALPCAYIEHNPPEPHPTDSVHFFKHDNGVLVHVTPYNALMWNAPDVCVRVVEHGVVAHPDVLYTGELARGIAAVNHLHRRGRRVGADIYEWAAQQVPLDLIGMQSETMDGLGEISNMEVPAYMARYRFFFTPIRYASLGLSLIEAMMAGMPVVGVAATELPNVITNGVEGYVDSRREKLLDCMRQLLHEPELARSWGIAARRTALERFSIDRYICDWNEILLLLAGARHE</sequence>
<evidence type="ECO:0000259" key="1">
    <source>
        <dbReference type="Pfam" id="PF00534"/>
    </source>
</evidence>
<evidence type="ECO:0000313" key="3">
    <source>
        <dbReference type="Proteomes" id="UP000253628"/>
    </source>
</evidence>
<dbReference type="Gene3D" id="3.40.50.2000">
    <property type="entry name" value="Glycogen Phosphorylase B"/>
    <property type="match status" value="2"/>
</dbReference>
<dbReference type="SUPFAM" id="SSF53756">
    <property type="entry name" value="UDP-Glycosyltransferase/glycogen phosphorylase"/>
    <property type="match status" value="1"/>
</dbReference>
<reference evidence="2 3" key="1">
    <citation type="submission" date="2018-06" db="EMBL/GenBank/DDBJ databases">
        <title>Genomic Encyclopedia of Type Strains, Phase IV (KMG-IV): sequencing the most valuable type-strain genomes for metagenomic binning, comparative biology and taxonomic classification.</title>
        <authorList>
            <person name="Goeker M."/>
        </authorList>
    </citation>
    <scope>NUCLEOTIDE SEQUENCE [LARGE SCALE GENOMIC DNA]</scope>
    <source>
        <strain evidence="2 3">DSM 25520</strain>
    </source>
</reference>
<dbReference type="GO" id="GO:0016757">
    <property type="term" value="F:glycosyltransferase activity"/>
    <property type="evidence" value="ECO:0007669"/>
    <property type="project" value="InterPro"/>
</dbReference>
<dbReference type="Pfam" id="PF00534">
    <property type="entry name" value="Glycos_transf_1"/>
    <property type="match status" value="1"/>
</dbReference>
<organism evidence="2 3">
    <name type="scientific">Eoetvoesiella caeni</name>
    <dbReference type="NCBI Taxonomy" id="645616"/>
    <lineage>
        <taxon>Bacteria</taxon>
        <taxon>Pseudomonadati</taxon>
        <taxon>Pseudomonadota</taxon>
        <taxon>Betaproteobacteria</taxon>
        <taxon>Burkholderiales</taxon>
        <taxon>Alcaligenaceae</taxon>
        <taxon>Eoetvoesiella</taxon>
    </lineage>
</organism>
<dbReference type="Proteomes" id="UP000253628">
    <property type="component" value="Unassembled WGS sequence"/>
</dbReference>
<dbReference type="CDD" id="cd03801">
    <property type="entry name" value="GT4_PimA-like"/>
    <property type="match status" value="1"/>
</dbReference>
<accession>A0A366HJ61</accession>
<name>A0A366HJ61_9BURK</name>
<keyword evidence="3" id="KW-1185">Reference proteome</keyword>
<dbReference type="PANTHER" id="PTHR45947:SF3">
    <property type="entry name" value="SULFOQUINOVOSYL TRANSFERASE SQD2"/>
    <property type="match status" value="1"/>
</dbReference>
<gene>
    <name evidence="2" type="ORF">DFR37_101103</name>
</gene>
<dbReference type="InterPro" id="IPR050194">
    <property type="entry name" value="Glycosyltransferase_grp1"/>
</dbReference>
<dbReference type="AlphaFoldDB" id="A0A366HJ61"/>
<dbReference type="OrthoDB" id="9794513at2"/>
<dbReference type="RefSeq" id="WP_113931294.1">
    <property type="nucleotide sequence ID" value="NZ_JACCEU010000001.1"/>
</dbReference>
<dbReference type="InterPro" id="IPR001296">
    <property type="entry name" value="Glyco_trans_1"/>
</dbReference>
<dbReference type="EMBL" id="QNRQ01000001">
    <property type="protein sequence ID" value="RBP42978.1"/>
    <property type="molecule type" value="Genomic_DNA"/>
</dbReference>
<protein>
    <submittedName>
        <fullName evidence="2">Glycosyltransferase involved in cell wall biosynthesis</fullName>
    </submittedName>
</protein>